<name>K0NHP8_DESTT</name>
<proteinExistence type="predicted"/>
<dbReference type="KEGG" id="dto:TOL2_C26870"/>
<evidence type="ECO:0000313" key="1">
    <source>
        <dbReference type="EMBL" id="CCK80846.1"/>
    </source>
</evidence>
<dbReference type="InterPro" id="IPR036610">
    <property type="entry name" value="PEBP-like_sf"/>
</dbReference>
<dbReference type="CDD" id="cd00865">
    <property type="entry name" value="PEBP_bact_arch"/>
    <property type="match status" value="1"/>
</dbReference>
<dbReference type="RefSeq" id="WP_014958136.1">
    <property type="nucleotide sequence ID" value="NC_018645.1"/>
</dbReference>
<dbReference type="EMBL" id="FO203503">
    <property type="protein sequence ID" value="CCK80865.1"/>
    <property type="molecule type" value="Genomic_DNA"/>
</dbReference>
<evidence type="ECO:0000313" key="5">
    <source>
        <dbReference type="EMBL" id="CCK80922.1"/>
    </source>
</evidence>
<dbReference type="OrthoDB" id="9797506at2"/>
<dbReference type="KEGG" id="dto:TOL2_C27430"/>
<gene>
    <name evidence="1" type="ordered locus">TOL2_C26870</name>
    <name evidence="2" type="ordered locus">TOL2_C27060</name>
    <name evidence="3" type="ordered locus">TOL2_C27230</name>
    <name evidence="4" type="ordered locus">TOL2_C27430</name>
    <name evidence="5" type="ordered locus">TOL2_C27620</name>
</gene>
<dbReference type="EMBL" id="FO203503">
    <property type="protein sequence ID" value="CCK80846.1"/>
    <property type="molecule type" value="Genomic_DNA"/>
</dbReference>
<dbReference type="InterPro" id="IPR008914">
    <property type="entry name" value="PEBP"/>
</dbReference>
<dbReference type="AlphaFoldDB" id="K0NHP8"/>
<dbReference type="PATRIC" id="fig|651182.5.peg.3172"/>
<accession>K0NHP8</accession>
<dbReference type="SUPFAM" id="SSF49777">
    <property type="entry name" value="PEBP-like"/>
    <property type="match status" value="1"/>
</dbReference>
<dbReference type="Pfam" id="PF01161">
    <property type="entry name" value="PBP"/>
    <property type="match status" value="1"/>
</dbReference>
<dbReference type="InterPro" id="IPR005247">
    <property type="entry name" value="YbhB_YbcL/LppC-like"/>
</dbReference>
<dbReference type="HOGENOM" id="CLU_083918_3_2_7"/>
<dbReference type="PANTHER" id="PTHR30289">
    <property type="entry name" value="UNCHARACTERIZED PROTEIN YBCL-RELATED"/>
    <property type="match status" value="1"/>
</dbReference>
<dbReference type="NCBIfam" id="TIGR00481">
    <property type="entry name" value="YbhB/YbcL family Raf kinase inhibitor-like protein"/>
    <property type="match status" value="1"/>
</dbReference>
<evidence type="ECO:0000313" key="2">
    <source>
        <dbReference type="EMBL" id="CCK80865.1"/>
    </source>
</evidence>
<dbReference type="EMBL" id="FO203503">
    <property type="protein sequence ID" value="CCK80903.1"/>
    <property type="molecule type" value="Genomic_DNA"/>
</dbReference>
<dbReference type="Proteomes" id="UP000007347">
    <property type="component" value="Chromosome"/>
</dbReference>
<dbReference type="Gene3D" id="3.90.280.10">
    <property type="entry name" value="PEBP-like"/>
    <property type="match status" value="1"/>
</dbReference>
<organism evidence="1 6">
    <name type="scientific">Desulfobacula toluolica (strain DSM 7467 / Tol2)</name>
    <dbReference type="NCBI Taxonomy" id="651182"/>
    <lineage>
        <taxon>Bacteria</taxon>
        <taxon>Pseudomonadati</taxon>
        <taxon>Thermodesulfobacteriota</taxon>
        <taxon>Desulfobacteria</taxon>
        <taxon>Desulfobacterales</taxon>
        <taxon>Desulfobacteraceae</taxon>
        <taxon>Desulfobacula</taxon>
    </lineage>
</organism>
<evidence type="ECO:0000313" key="3">
    <source>
        <dbReference type="EMBL" id="CCK80882.1"/>
    </source>
</evidence>
<dbReference type="KEGG" id="dto:TOL2_C27060"/>
<reference evidence="1 6" key="1">
    <citation type="journal article" date="2013" name="Environ. Microbiol.">
        <title>Complete genome, catabolic sub-proteomes and key-metabolites of Desulfobacula toluolica Tol2, a marine, aromatic compound-degrading, sulfate-reducing bacterium.</title>
        <authorList>
            <person name="Wohlbrand L."/>
            <person name="Jacob J.H."/>
            <person name="Kube M."/>
            <person name="Mussmann M."/>
            <person name="Jarling R."/>
            <person name="Beck A."/>
            <person name="Amann R."/>
            <person name="Wilkes H."/>
            <person name="Reinhardt R."/>
            <person name="Rabus R."/>
        </authorList>
    </citation>
    <scope>NUCLEOTIDE SEQUENCE [LARGE SCALE GENOMIC DNA]</scope>
    <source>
        <strain evidence="6">DSM 7467 / Tol2</strain>
        <strain evidence="1">Tol2</strain>
    </source>
</reference>
<evidence type="ECO:0000313" key="4">
    <source>
        <dbReference type="EMBL" id="CCK80903.1"/>
    </source>
</evidence>
<sequence length="171" mass="19012">MFTLKSKVFRDSGKIPEKYAEKNSISPPVYWENIPQGTKSFALAVTDPDLPQEIGFPRVFAHWLIYNIPSSISGLLEGTSPDGELPDGSKELNSDFFTFNIPGYNKGYGGPWPPDSAHRYVFTLYALKEEKIDIPESGDYFDFVNAVLPNTITTAVLIGYYGPAVNPLPKE</sequence>
<dbReference type="EMBL" id="FO203503">
    <property type="protein sequence ID" value="CCK80882.1"/>
    <property type="molecule type" value="Genomic_DNA"/>
</dbReference>
<protein>
    <submittedName>
        <fullName evidence="1">Phosphatidylethanolamine-binding protein</fullName>
    </submittedName>
</protein>
<dbReference type="KEGG" id="dto:TOL2_C27230"/>
<dbReference type="STRING" id="651182.TOL2_C26870"/>
<dbReference type="KEGG" id="dto:TOL2_C27620"/>
<dbReference type="PANTHER" id="PTHR30289:SF1">
    <property type="entry name" value="PEBP (PHOSPHATIDYLETHANOLAMINE-BINDING PROTEIN) FAMILY PROTEIN"/>
    <property type="match status" value="1"/>
</dbReference>
<keyword evidence="6" id="KW-1185">Reference proteome</keyword>
<evidence type="ECO:0000313" key="6">
    <source>
        <dbReference type="Proteomes" id="UP000007347"/>
    </source>
</evidence>
<dbReference type="EMBL" id="FO203503">
    <property type="protein sequence ID" value="CCK80922.1"/>
    <property type="molecule type" value="Genomic_DNA"/>
</dbReference>